<dbReference type="PANTHER" id="PTHR24173">
    <property type="entry name" value="ANKYRIN REPEAT CONTAINING"/>
    <property type="match status" value="1"/>
</dbReference>
<evidence type="ECO:0000256" key="4">
    <source>
        <dbReference type="SAM" id="SignalP"/>
    </source>
</evidence>
<dbReference type="Proteomes" id="UP000604046">
    <property type="component" value="Unassembled WGS sequence"/>
</dbReference>
<comment type="caution">
    <text evidence="5">The sequence shown here is derived from an EMBL/GenBank/DDBJ whole genome shotgun (WGS) entry which is preliminary data.</text>
</comment>
<dbReference type="EMBL" id="CAJNDS010002153">
    <property type="protein sequence ID" value="CAE7353658.1"/>
    <property type="molecule type" value="Genomic_DNA"/>
</dbReference>
<gene>
    <name evidence="5" type="primary">ANKRD50</name>
    <name evidence="5" type="ORF">SNAT2548_LOCUS18714</name>
</gene>
<feature type="repeat" description="ANK" evidence="3">
    <location>
        <begin position="367"/>
        <end position="399"/>
    </location>
</feature>
<evidence type="ECO:0000256" key="2">
    <source>
        <dbReference type="ARBA" id="ARBA00023043"/>
    </source>
</evidence>
<sequence length="879" mass="97386">MRRTKRWALLRHLFKACWAFQGSLEALCCVCLEPSEKRSGLLCPSEHKNPLLCFDCLEPYVSSLIGTSELRRQEGGISCPACVVGASDAPHVFPRRQVQQQLSGPTLRRFIEATDPQPLEAVEEDEDFEAEMQVLVEDLRRSVRIVACYRVSEHDEPREAHRVKDILPFTWLQCGEGQSFFQYDPEKMRLRQHLSPRLFATEVAQCLNLECPNPDCRALLDPDPDGCVAMSCRACEEGFCWVCFERCGFGGDAHPHVLDIHGDYFPSKPFTEAWHRKHRWKRVQRILGDLLEETREEALLTSAQMLKDVGLWPFPSIVPDPPKWVEGADRGRGWAEEAVIHAAARFGQVDLLMQALEAEDVNARNDRGMTALCFAAHEGRLEAIRLLMERAADPNIADDHGVTPLHYACREPPFLIEDDVAGLLLSYENVDANQRDLSGATAIMVAAEVGRAQVIPSLLRCERVEPNLTNMSGYTALFLAVLFDHVDVVLALLTSHRVTVARRSPDGETVLHLAARRGGREMAELLLAHPEVDVNATSASGRTSLMEAASVGAQEVVGCILEKEGVVCDLVDAQGFSPLLLAAQNGSAGTFEMLLPVSLGTINARNHEGKNVLMILAERGPHSDSPAHCCLCTLLRFARDSGIALDVNVQCHKGRTALMWAVASGSLASAESLMALQPELDRQDERGETAWSLASIWGHKPELFQSLRRLFPESEPPSGLLLFDGVLLRSVERVNRTLLAAGGGGHLCIPNHAKLTVEFAAAPLWSWKQAGYALHDGNTFFAEHEACERELIIQRVNGVPWSPCTDVGYLQSSDFIKLKDRRQVLRFSDWLAEGWAVKAQKGDLRFCHWGARKIQAAQVVCEEELPGAAFLGDFLSAFA</sequence>
<reference evidence="5" key="1">
    <citation type="submission" date="2021-02" db="EMBL/GenBank/DDBJ databases">
        <authorList>
            <person name="Dougan E. K."/>
            <person name="Rhodes N."/>
            <person name="Thang M."/>
            <person name="Chan C."/>
        </authorList>
    </citation>
    <scope>NUCLEOTIDE SEQUENCE</scope>
</reference>
<protein>
    <submittedName>
        <fullName evidence="5">ANKRD50 protein</fullName>
    </submittedName>
</protein>
<dbReference type="Gene3D" id="1.25.40.20">
    <property type="entry name" value="Ankyrin repeat-containing domain"/>
    <property type="match status" value="3"/>
</dbReference>
<dbReference type="InterPro" id="IPR002110">
    <property type="entry name" value="Ankyrin_rpt"/>
</dbReference>
<evidence type="ECO:0000313" key="6">
    <source>
        <dbReference type="Proteomes" id="UP000604046"/>
    </source>
</evidence>
<dbReference type="InterPro" id="IPR036770">
    <property type="entry name" value="Ankyrin_rpt-contain_sf"/>
</dbReference>
<dbReference type="AlphaFoldDB" id="A0A812PGX0"/>
<dbReference type="SMART" id="SM00248">
    <property type="entry name" value="ANK"/>
    <property type="match status" value="9"/>
</dbReference>
<dbReference type="OrthoDB" id="341259at2759"/>
<keyword evidence="6" id="KW-1185">Reference proteome</keyword>
<dbReference type="PANTHER" id="PTHR24173:SF74">
    <property type="entry name" value="ANKYRIN REPEAT DOMAIN-CONTAINING PROTEIN 16"/>
    <property type="match status" value="1"/>
</dbReference>
<organism evidence="5 6">
    <name type="scientific">Symbiodinium natans</name>
    <dbReference type="NCBI Taxonomy" id="878477"/>
    <lineage>
        <taxon>Eukaryota</taxon>
        <taxon>Sar</taxon>
        <taxon>Alveolata</taxon>
        <taxon>Dinophyceae</taxon>
        <taxon>Suessiales</taxon>
        <taxon>Symbiodiniaceae</taxon>
        <taxon>Symbiodinium</taxon>
    </lineage>
</organism>
<evidence type="ECO:0000256" key="3">
    <source>
        <dbReference type="PROSITE-ProRule" id="PRU00023"/>
    </source>
</evidence>
<feature type="repeat" description="ANK" evidence="3">
    <location>
        <begin position="506"/>
        <end position="527"/>
    </location>
</feature>
<dbReference type="Pfam" id="PF12796">
    <property type="entry name" value="Ank_2"/>
    <property type="match status" value="2"/>
</dbReference>
<keyword evidence="2 3" id="KW-0040">ANK repeat</keyword>
<evidence type="ECO:0000313" key="5">
    <source>
        <dbReference type="EMBL" id="CAE7353658.1"/>
    </source>
</evidence>
<feature type="signal peptide" evidence="4">
    <location>
        <begin position="1"/>
        <end position="19"/>
    </location>
</feature>
<accession>A0A812PGX0</accession>
<feature type="chain" id="PRO_5032622435" evidence="4">
    <location>
        <begin position="20"/>
        <end position="879"/>
    </location>
</feature>
<dbReference type="PROSITE" id="PS50297">
    <property type="entry name" value="ANK_REP_REGION"/>
    <property type="match status" value="2"/>
</dbReference>
<keyword evidence="4" id="KW-0732">Signal</keyword>
<keyword evidence="1" id="KW-0677">Repeat</keyword>
<name>A0A812PGX0_9DINO</name>
<evidence type="ECO:0000256" key="1">
    <source>
        <dbReference type="ARBA" id="ARBA00022737"/>
    </source>
</evidence>
<dbReference type="SUPFAM" id="SSF48403">
    <property type="entry name" value="Ankyrin repeat"/>
    <property type="match status" value="2"/>
</dbReference>
<dbReference type="PROSITE" id="PS50088">
    <property type="entry name" value="ANK_REPEAT"/>
    <property type="match status" value="2"/>
</dbReference>
<proteinExistence type="predicted"/>